<dbReference type="EMBL" id="AP023361">
    <property type="protein sequence ID" value="BCJ90563.1"/>
    <property type="molecule type" value="Genomic_DNA"/>
</dbReference>
<comment type="catalytic activity">
    <reaction evidence="7">
        <text>a 2'-deoxycytidine in DNA + S-adenosyl-L-methionine = an N(4)-methyl-2'-deoxycytidine in DNA + S-adenosyl-L-homocysteine + H(+)</text>
        <dbReference type="Rhea" id="RHEA:16857"/>
        <dbReference type="Rhea" id="RHEA-COMP:11369"/>
        <dbReference type="Rhea" id="RHEA-COMP:13674"/>
        <dbReference type="ChEBI" id="CHEBI:15378"/>
        <dbReference type="ChEBI" id="CHEBI:57856"/>
        <dbReference type="ChEBI" id="CHEBI:59789"/>
        <dbReference type="ChEBI" id="CHEBI:85452"/>
        <dbReference type="ChEBI" id="CHEBI:137933"/>
        <dbReference type="EC" id="2.1.1.113"/>
    </reaction>
</comment>
<dbReference type="SUPFAM" id="SSF53335">
    <property type="entry name" value="S-adenosyl-L-methionine-dependent methyltransferases"/>
    <property type="match status" value="1"/>
</dbReference>
<accession>A0A6S6QHB4</accession>
<dbReference type="REBASE" id="438851">
    <property type="entry name" value="M.RbaIZ6ORF12980P"/>
</dbReference>
<evidence type="ECO:0000256" key="5">
    <source>
        <dbReference type="ARBA" id="ARBA00022691"/>
    </source>
</evidence>
<keyword evidence="5" id="KW-0949">S-adenosyl-L-methionine</keyword>
<evidence type="ECO:0000256" key="3">
    <source>
        <dbReference type="ARBA" id="ARBA00022603"/>
    </source>
</evidence>
<keyword evidence="6" id="KW-0680">Restriction system</keyword>
<dbReference type="Proteomes" id="UP000515317">
    <property type="component" value="Chromosome"/>
</dbReference>
<proteinExistence type="inferred from homology"/>
<dbReference type="InterPro" id="IPR017985">
    <property type="entry name" value="MeTrfase_CN4_CS"/>
</dbReference>
<organism evidence="8 9">
    <name type="scientific">Terrihabitans soli</name>
    <dbReference type="NCBI Taxonomy" id="708113"/>
    <lineage>
        <taxon>Bacteria</taxon>
        <taxon>Pseudomonadati</taxon>
        <taxon>Pseudomonadota</taxon>
        <taxon>Alphaproteobacteria</taxon>
        <taxon>Hyphomicrobiales</taxon>
        <taxon>Terrihabitans</taxon>
    </lineage>
</organism>
<sequence length="392" mass="42730">MTATIHPFPARMAPELALAALKNVPVGGTIIDPMMGSGTVIRHATELGLQAVGFDMDPLAVLMSRVWTTPVDDRVIGNAYARLSEIALGSNFDNEALPWIDADPETRDFINYWFGCQQIVALRRWSGAIAKLANELGPNDTAALDVVRVALSRIIVTKEQCASLARDTSHSRPHRVTLSSDYCIHQGLDRSLKIVRGRLQKSPPTAGAKIYRGDARAMPLADDSADAILTSPPYLNAIDYLRGHRMSLIWLGYRLSELRTIRSDNIGAERRPEAGAAVQIDVKASLGNLESLPRRHQGMVERYVCDIVALASEVKRLLRPGGTATMIVGNSTLKGVFIKNSAAVLKALELQGLRCVSESVRDLPSSSRYLPTAPGSKLANRMRQETVLTFVA</sequence>
<dbReference type="EC" id="2.1.1.113" evidence="2"/>
<evidence type="ECO:0000256" key="1">
    <source>
        <dbReference type="ARBA" id="ARBA00010203"/>
    </source>
</evidence>
<dbReference type="PROSITE" id="PS00093">
    <property type="entry name" value="N4_MTASE"/>
    <property type="match status" value="1"/>
</dbReference>
<keyword evidence="4" id="KW-0808">Transferase</keyword>
<dbReference type="RefSeq" id="WP_222877186.1">
    <property type="nucleotide sequence ID" value="NZ_AP023361.1"/>
</dbReference>
<keyword evidence="9" id="KW-1185">Reference proteome</keyword>
<evidence type="ECO:0000313" key="8">
    <source>
        <dbReference type="EMBL" id="BCJ90563.1"/>
    </source>
</evidence>
<dbReference type="AlphaFoldDB" id="A0A6S6QHB4"/>
<dbReference type="GO" id="GO:0032259">
    <property type="term" value="P:methylation"/>
    <property type="evidence" value="ECO:0007669"/>
    <property type="project" value="UniProtKB-KW"/>
</dbReference>
<evidence type="ECO:0000256" key="4">
    <source>
        <dbReference type="ARBA" id="ARBA00022679"/>
    </source>
</evidence>
<name>A0A6S6QHB4_9HYPH</name>
<keyword evidence="3" id="KW-0489">Methyltransferase</keyword>
<dbReference type="GO" id="GO:0009307">
    <property type="term" value="P:DNA restriction-modification system"/>
    <property type="evidence" value="ECO:0007669"/>
    <property type="project" value="UniProtKB-KW"/>
</dbReference>
<evidence type="ECO:0000256" key="6">
    <source>
        <dbReference type="ARBA" id="ARBA00022747"/>
    </source>
</evidence>
<dbReference type="GO" id="GO:0003677">
    <property type="term" value="F:DNA binding"/>
    <property type="evidence" value="ECO:0007669"/>
    <property type="project" value="InterPro"/>
</dbReference>
<comment type="similarity">
    <text evidence="1">Belongs to the N(4)/N(6)-methyltransferase family. N(4) subfamily.</text>
</comment>
<protein>
    <recommendedName>
        <fullName evidence="2">site-specific DNA-methyltransferase (cytosine-N(4)-specific)</fullName>
        <ecNumber evidence="2">2.1.1.113</ecNumber>
    </recommendedName>
</protein>
<dbReference type="Gene3D" id="3.40.50.150">
    <property type="entry name" value="Vaccinia Virus protein VP39"/>
    <property type="match status" value="2"/>
</dbReference>
<gene>
    <name evidence="8" type="ORF">IZ6_12980</name>
</gene>
<evidence type="ECO:0000256" key="7">
    <source>
        <dbReference type="ARBA" id="ARBA00049120"/>
    </source>
</evidence>
<reference evidence="8 9" key="1">
    <citation type="submission" date="2020-08" db="EMBL/GenBank/DDBJ databases">
        <title>Genome sequence of Rhizobiales bacterium strain IZ6.</title>
        <authorList>
            <person name="Nakai R."/>
            <person name="Naganuma T."/>
        </authorList>
    </citation>
    <scope>NUCLEOTIDE SEQUENCE [LARGE SCALE GENOMIC DNA]</scope>
    <source>
        <strain evidence="8 9">IZ6</strain>
    </source>
</reference>
<dbReference type="InterPro" id="IPR029063">
    <property type="entry name" value="SAM-dependent_MTases_sf"/>
</dbReference>
<dbReference type="KEGG" id="tso:IZ6_12980"/>
<evidence type="ECO:0000256" key="2">
    <source>
        <dbReference type="ARBA" id="ARBA00012185"/>
    </source>
</evidence>
<evidence type="ECO:0000313" key="9">
    <source>
        <dbReference type="Proteomes" id="UP000515317"/>
    </source>
</evidence>
<dbReference type="GO" id="GO:0015667">
    <property type="term" value="F:site-specific DNA-methyltransferase (cytosine-N4-specific) activity"/>
    <property type="evidence" value="ECO:0007669"/>
    <property type="project" value="UniProtKB-EC"/>
</dbReference>